<evidence type="ECO:0000256" key="2">
    <source>
        <dbReference type="ARBA" id="ARBA00022679"/>
    </source>
</evidence>
<dbReference type="SMART" id="SM00563">
    <property type="entry name" value="PlsC"/>
    <property type="match status" value="1"/>
</dbReference>
<protein>
    <submittedName>
        <fullName evidence="5">Lysophospholipid acyltransferase family protein</fullName>
    </submittedName>
</protein>
<evidence type="ECO:0000256" key="3">
    <source>
        <dbReference type="ARBA" id="ARBA00023315"/>
    </source>
</evidence>
<comment type="pathway">
    <text evidence="1">Lipid metabolism.</text>
</comment>
<name>A0ABP9DAE8_9BACT</name>
<accession>A0ABP9DAE8</accession>
<dbReference type="SUPFAM" id="SSF69593">
    <property type="entry name" value="Glycerol-3-phosphate (1)-acyltransferase"/>
    <property type="match status" value="1"/>
</dbReference>
<keyword evidence="3 5" id="KW-0012">Acyltransferase</keyword>
<dbReference type="Pfam" id="PF01553">
    <property type="entry name" value="Acyltransferase"/>
    <property type="match status" value="1"/>
</dbReference>
<comment type="caution">
    <text evidence="5">The sequence shown here is derived from an EMBL/GenBank/DDBJ whole genome shotgun (WGS) entry which is preliminary data.</text>
</comment>
<dbReference type="PANTHER" id="PTHR10434:SF9">
    <property type="entry name" value="PHOSPHOLIPID_GLYCEROL ACYLTRANSFERASE DOMAIN-CONTAINING PROTEIN"/>
    <property type="match status" value="1"/>
</dbReference>
<dbReference type="GO" id="GO:0016746">
    <property type="term" value="F:acyltransferase activity"/>
    <property type="evidence" value="ECO:0007669"/>
    <property type="project" value="UniProtKB-KW"/>
</dbReference>
<evidence type="ECO:0000259" key="4">
    <source>
        <dbReference type="SMART" id="SM00563"/>
    </source>
</evidence>
<evidence type="ECO:0000313" key="5">
    <source>
        <dbReference type="EMBL" id="GAA4834027.1"/>
    </source>
</evidence>
<sequence length="203" mass="23224">MIRLLFALIFKLKGWRTRYAEGVNPDEVKKSIFLAAPHTSNWDFVFCVEGCRQLGIPLRFAIKKEWMTFPFNLAIGPMGGIAIDRSASHKGKRTNMVDDMAALFEGEKEKVVLICPEATRSRKEIWKKGFYQTALKAQVPISLAYLDYAKKEAGVGRILHPSGNFEEDMRIIMDFYKDMTAKVPENFALDKRFSPRPLEQEAL</sequence>
<dbReference type="PANTHER" id="PTHR10434">
    <property type="entry name" value="1-ACYL-SN-GLYCEROL-3-PHOSPHATE ACYLTRANSFERASE"/>
    <property type="match status" value="1"/>
</dbReference>
<keyword evidence="2" id="KW-0808">Transferase</keyword>
<dbReference type="InterPro" id="IPR002123">
    <property type="entry name" value="Plipid/glycerol_acylTrfase"/>
</dbReference>
<feature type="domain" description="Phospholipid/glycerol acyltransferase" evidence="4">
    <location>
        <begin position="32"/>
        <end position="146"/>
    </location>
</feature>
<keyword evidence="6" id="KW-1185">Reference proteome</keyword>
<evidence type="ECO:0000256" key="1">
    <source>
        <dbReference type="ARBA" id="ARBA00005189"/>
    </source>
</evidence>
<gene>
    <name evidence="5" type="ORF">GCM10023331_19050</name>
</gene>
<evidence type="ECO:0000313" key="6">
    <source>
        <dbReference type="Proteomes" id="UP001500298"/>
    </source>
</evidence>
<organism evidence="5 6">
    <name type="scientific">Algivirga pacifica</name>
    <dbReference type="NCBI Taxonomy" id="1162670"/>
    <lineage>
        <taxon>Bacteria</taxon>
        <taxon>Pseudomonadati</taxon>
        <taxon>Bacteroidota</taxon>
        <taxon>Cytophagia</taxon>
        <taxon>Cytophagales</taxon>
        <taxon>Flammeovirgaceae</taxon>
        <taxon>Algivirga</taxon>
    </lineage>
</organism>
<proteinExistence type="predicted"/>
<dbReference type="RefSeq" id="WP_345371273.1">
    <property type="nucleotide sequence ID" value="NZ_BAABJX010000029.1"/>
</dbReference>
<dbReference type="EMBL" id="BAABJX010000029">
    <property type="protein sequence ID" value="GAA4834027.1"/>
    <property type="molecule type" value="Genomic_DNA"/>
</dbReference>
<reference evidence="6" key="1">
    <citation type="journal article" date="2019" name="Int. J. Syst. Evol. Microbiol.">
        <title>The Global Catalogue of Microorganisms (GCM) 10K type strain sequencing project: providing services to taxonomists for standard genome sequencing and annotation.</title>
        <authorList>
            <consortium name="The Broad Institute Genomics Platform"/>
            <consortium name="The Broad Institute Genome Sequencing Center for Infectious Disease"/>
            <person name="Wu L."/>
            <person name="Ma J."/>
        </authorList>
    </citation>
    <scope>NUCLEOTIDE SEQUENCE [LARGE SCALE GENOMIC DNA]</scope>
    <source>
        <strain evidence="6">JCM 18326</strain>
    </source>
</reference>
<dbReference type="Proteomes" id="UP001500298">
    <property type="component" value="Unassembled WGS sequence"/>
</dbReference>